<proteinExistence type="predicted"/>
<dbReference type="AlphaFoldDB" id="A0A8T9CCK6"/>
<feature type="signal peptide" evidence="1">
    <location>
        <begin position="1"/>
        <end position="19"/>
    </location>
</feature>
<evidence type="ECO:0000313" key="2">
    <source>
        <dbReference type="EMBL" id="TVY83291.1"/>
    </source>
</evidence>
<gene>
    <name evidence="2" type="ORF">LSUE1_G001563</name>
</gene>
<keyword evidence="3" id="KW-1185">Reference proteome</keyword>
<dbReference type="EMBL" id="QGMK01000207">
    <property type="protein sequence ID" value="TVY83291.1"/>
    <property type="molecule type" value="Genomic_DNA"/>
</dbReference>
<organism evidence="2 3">
    <name type="scientific">Lachnellula suecica</name>
    <dbReference type="NCBI Taxonomy" id="602035"/>
    <lineage>
        <taxon>Eukaryota</taxon>
        <taxon>Fungi</taxon>
        <taxon>Dikarya</taxon>
        <taxon>Ascomycota</taxon>
        <taxon>Pezizomycotina</taxon>
        <taxon>Leotiomycetes</taxon>
        <taxon>Helotiales</taxon>
        <taxon>Lachnaceae</taxon>
        <taxon>Lachnellula</taxon>
    </lineage>
</organism>
<keyword evidence="1" id="KW-0732">Signal</keyword>
<dbReference type="Proteomes" id="UP000469558">
    <property type="component" value="Unassembled WGS sequence"/>
</dbReference>
<accession>A0A8T9CCK6</accession>
<name>A0A8T9CCK6_9HELO</name>
<evidence type="ECO:0000256" key="1">
    <source>
        <dbReference type="SAM" id="SignalP"/>
    </source>
</evidence>
<evidence type="ECO:0000313" key="3">
    <source>
        <dbReference type="Proteomes" id="UP000469558"/>
    </source>
</evidence>
<comment type="caution">
    <text evidence="2">The sequence shown here is derived from an EMBL/GenBank/DDBJ whole genome shotgun (WGS) entry which is preliminary data.</text>
</comment>
<sequence length="101" mass="9593">MQFNVIAFVAAAMATVASAELMFARVLTGASRVTTVYACASSVAATSLPGVASATASAVASTGVASAPTATGSPITYAGAASLNGVSAFGMIVAGGVALFL</sequence>
<reference evidence="2 3" key="1">
    <citation type="submission" date="2018-05" db="EMBL/GenBank/DDBJ databases">
        <title>Genome sequencing and assembly of the regulated plant pathogen Lachnellula willkommii and related sister species for the development of diagnostic species identification markers.</title>
        <authorList>
            <person name="Giroux E."/>
            <person name="Bilodeau G."/>
        </authorList>
    </citation>
    <scope>NUCLEOTIDE SEQUENCE [LARGE SCALE GENOMIC DNA]</scope>
    <source>
        <strain evidence="2 3">CBS 268.59</strain>
    </source>
</reference>
<protein>
    <submittedName>
        <fullName evidence="2">Uncharacterized protein</fullName>
    </submittedName>
</protein>
<feature type="chain" id="PRO_5035793571" evidence="1">
    <location>
        <begin position="20"/>
        <end position="101"/>
    </location>
</feature>